<proteinExistence type="predicted"/>
<accession>A0AAV4QVD0</accession>
<sequence length="147" mass="16514">MGGTLPARLKDHLSVTLSEGHKIEENDALLYRDRLTAVSVPSKVSHKLFFVIMSRFTFNLKRGSDRTYLKCIPTQAHCEVAIQREGVINNAFLQRLRHDAARLSIGMDARKSMSPHDGCRLKDHLSVTLSQGYKSKGKMMRCFVGPA</sequence>
<dbReference type="EMBL" id="BPLR01006736">
    <property type="protein sequence ID" value="GIY12077.1"/>
    <property type="molecule type" value="Genomic_DNA"/>
</dbReference>
<dbReference type="AlphaFoldDB" id="A0AAV4QVD0"/>
<gene>
    <name evidence="1" type="ORF">CEXT_500471</name>
</gene>
<evidence type="ECO:0000313" key="2">
    <source>
        <dbReference type="Proteomes" id="UP001054945"/>
    </source>
</evidence>
<organism evidence="1 2">
    <name type="scientific">Caerostris extrusa</name>
    <name type="common">Bark spider</name>
    <name type="synonym">Caerostris bankana</name>
    <dbReference type="NCBI Taxonomy" id="172846"/>
    <lineage>
        <taxon>Eukaryota</taxon>
        <taxon>Metazoa</taxon>
        <taxon>Ecdysozoa</taxon>
        <taxon>Arthropoda</taxon>
        <taxon>Chelicerata</taxon>
        <taxon>Arachnida</taxon>
        <taxon>Araneae</taxon>
        <taxon>Araneomorphae</taxon>
        <taxon>Entelegynae</taxon>
        <taxon>Araneoidea</taxon>
        <taxon>Araneidae</taxon>
        <taxon>Caerostris</taxon>
    </lineage>
</organism>
<protein>
    <submittedName>
        <fullName evidence="1">Uncharacterized protein</fullName>
    </submittedName>
</protein>
<keyword evidence="2" id="KW-1185">Reference proteome</keyword>
<comment type="caution">
    <text evidence="1">The sequence shown here is derived from an EMBL/GenBank/DDBJ whole genome shotgun (WGS) entry which is preliminary data.</text>
</comment>
<name>A0AAV4QVD0_CAEEX</name>
<reference evidence="1 2" key="1">
    <citation type="submission" date="2021-06" db="EMBL/GenBank/DDBJ databases">
        <title>Caerostris extrusa draft genome.</title>
        <authorList>
            <person name="Kono N."/>
            <person name="Arakawa K."/>
        </authorList>
    </citation>
    <scope>NUCLEOTIDE SEQUENCE [LARGE SCALE GENOMIC DNA]</scope>
</reference>
<dbReference type="Proteomes" id="UP001054945">
    <property type="component" value="Unassembled WGS sequence"/>
</dbReference>
<evidence type="ECO:0000313" key="1">
    <source>
        <dbReference type="EMBL" id="GIY12077.1"/>
    </source>
</evidence>